<dbReference type="Pfam" id="PF11883">
    <property type="entry name" value="DUF3403"/>
    <property type="match status" value="1"/>
</dbReference>
<dbReference type="GO" id="GO:0004674">
    <property type="term" value="F:protein serine/threonine kinase activity"/>
    <property type="evidence" value="ECO:0007669"/>
    <property type="project" value="UniProtKB-KW"/>
</dbReference>
<dbReference type="Pfam" id="PF08276">
    <property type="entry name" value="PAN_2"/>
    <property type="match status" value="1"/>
</dbReference>
<comment type="catalytic activity">
    <reaction evidence="17">
        <text>L-threonyl-[protein] + ATP = O-phospho-L-threonyl-[protein] + ADP + H(+)</text>
        <dbReference type="Rhea" id="RHEA:46608"/>
        <dbReference type="Rhea" id="RHEA-COMP:11060"/>
        <dbReference type="Rhea" id="RHEA-COMP:11605"/>
        <dbReference type="ChEBI" id="CHEBI:15378"/>
        <dbReference type="ChEBI" id="CHEBI:30013"/>
        <dbReference type="ChEBI" id="CHEBI:30616"/>
        <dbReference type="ChEBI" id="CHEBI:61977"/>
        <dbReference type="ChEBI" id="CHEBI:456216"/>
        <dbReference type="EC" id="2.7.11.1"/>
    </reaction>
</comment>
<dbReference type="EC" id="2.7.11.1" evidence="2"/>
<keyword evidence="15 21" id="KW-0675">Receptor</keyword>
<dbReference type="FunFam" id="3.30.200.20:FF:000330">
    <property type="entry name" value="G-type lectin S-receptor-like serine/threonine-protein kinase At4g03230"/>
    <property type="match status" value="1"/>
</dbReference>
<evidence type="ECO:0000256" key="19">
    <source>
        <dbReference type="SAM" id="Phobius"/>
    </source>
</evidence>
<evidence type="ECO:0000259" key="20">
    <source>
        <dbReference type="PROSITE" id="PS50011"/>
    </source>
</evidence>
<dbReference type="InterPro" id="IPR021820">
    <property type="entry name" value="S-locus_recpt_kinase_C"/>
</dbReference>
<proteinExistence type="predicted"/>
<keyword evidence="4" id="KW-0723">Serine/threonine-protein kinase</keyword>
<dbReference type="Gene3D" id="1.10.510.10">
    <property type="entry name" value="Transferase(Phosphotransferase) domain 1"/>
    <property type="match status" value="1"/>
</dbReference>
<keyword evidence="10 21" id="KW-0418">Kinase</keyword>
<protein>
    <recommendedName>
        <fullName evidence="2">non-specific serine/threonine protein kinase</fullName>
        <ecNumber evidence="2">2.7.11.1</ecNumber>
    </recommendedName>
</protein>
<dbReference type="EMBL" id="JARAOO010000011">
    <property type="protein sequence ID" value="KAJ7951782.1"/>
    <property type="molecule type" value="Genomic_DNA"/>
</dbReference>
<evidence type="ECO:0000256" key="18">
    <source>
        <dbReference type="ARBA" id="ARBA00048679"/>
    </source>
</evidence>
<keyword evidence="6 19" id="KW-0812">Transmembrane</keyword>
<feature type="transmembrane region" description="Helical" evidence="19">
    <location>
        <begin position="75"/>
        <end position="98"/>
    </location>
</feature>
<comment type="subcellular location">
    <subcellularLocation>
        <location evidence="1">Cell membrane</location>
        <topology evidence="1">Single-pass type I membrane protein</topology>
    </subcellularLocation>
</comment>
<evidence type="ECO:0000256" key="5">
    <source>
        <dbReference type="ARBA" id="ARBA00022679"/>
    </source>
</evidence>
<organism evidence="21 22">
    <name type="scientific">Quillaja saponaria</name>
    <name type="common">Soap bark tree</name>
    <dbReference type="NCBI Taxonomy" id="32244"/>
    <lineage>
        <taxon>Eukaryota</taxon>
        <taxon>Viridiplantae</taxon>
        <taxon>Streptophyta</taxon>
        <taxon>Embryophyta</taxon>
        <taxon>Tracheophyta</taxon>
        <taxon>Spermatophyta</taxon>
        <taxon>Magnoliopsida</taxon>
        <taxon>eudicotyledons</taxon>
        <taxon>Gunneridae</taxon>
        <taxon>Pentapetalae</taxon>
        <taxon>rosids</taxon>
        <taxon>fabids</taxon>
        <taxon>Fabales</taxon>
        <taxon>Quillajaceae</taxon>
        <taxon>Quillaja</taxon>
    </lineage>
</organism>
<dbReference type="InterPro" id="IPR000719">
    <property type="entry name" value="Prot_kinase_dom"/>
</dbReference>
<dbReference type="PROSITE" id="PS50011">
    <property type="entry name" value="PROTEIN_KINASE_DOM"/>
    <property type="match status" value="1"/>
</dbReference>
<dbReference type="Pfam" id="PF00069">
    <property type="entry name" value="Pkinase"/>
    <property type="match status" value="1"/>
</dbReference>
<evidence type="ECO:0000256" key="9">
    <source>
        <dbReference type="ARBA" id="ARBA00022741"/>
    </source>
</evidence>
<evidence type="ECO:0000256" key="11">
    <source>
        <dbReference type="ARBA" id="ARBA00022840"/>
    </source>
</evidence>
<evidence type="ECO:0000256" key="14">
    <source>
        <dbReference type="ARBA" id="ARBA00023157"/>
    </source>
</evidence>
<keyword evidence="5" id="KW-0808">Transferase</keyword>
<keyword evidence="22" id="KW-1185">Reference proteome</keyword>
<reference evidence="21" key="1">
    <citation type="journal article" date="2023" name="Science">
        <title>Elucidation of the pathway for biosynthesis of saponin adjuvants from the soapbark tree.</title>
        <authorList>
            <person name="Reed J."/>
            <person name="Orme A."/>
            <person name="El-Demerdash A."/>
            <person name="Owen C."/>
            <person name="Martin L.B.B."/>
            <person name="Misra R.C."/>
            <person name="Kikuchi S."/>
            <person name="Rejzek M."/>
            <person name="Martin A.C."/>
            <person name="Harkess A."/>
            <person name="Leebens-Mack J."/>
            <person name="Louveau T."/>
            <person name="Stephenson M.J."/>
            <person name="Osbourn A."/>
        </authorList>
    </citation>
    <scope>NUCLEOTIDE SEQUENCE</scope>
    <source>
        <strain evidence="21">S10</strain>
    </source>
</reference>
<evidence type="ECO:0000256" key="8">
    <source>
        <dbReference type="ARBA" id="ARBA00022734"/>
    </source>
</evidence>
<dbReference type="CDD" id="cd14066">
    <property type="entry name" value="STKc_IRAK"/>
    <property type="match status" value="1"/>
</dbReference>
<dbReference type="GO" id="GO:0005524">
    <property type="term" value="F:ATP binding"/>
    <property type="evidence" value="ECO:0007669"/>
    <property type="project" value="UniProtKB-KW"/>
</dbReference>
<feature type="domain" description="Protein kinase" evidence="20">
    <location>
        <begin position="159"/>
        <end position="445"/>
    </location>
</feature>
<dbReference type="InterPro" id="IPR011009">
    <property type="entry name" value="Kinase-like_dom_sf"/>
</dbReference>
<comment type="caution">
    <text evidence="21">The sequence shown here is derived from an EMBL/GenBank/DDBJ whole genome shotgun (WGS) entry which is preliminary data.</text>
</comment>
<keyword evidence="8" id="KW-0430">Lectin</keyword>
<evidence type="ECO:0000256" key="4">
    <source>
        <dbReference type="ARBA" id="ARBA00022527"/>
    </source>
</evidence>
<keyword evidence="13 19" id="KW-0472">Membrane</keyword>
<dbReference type="InterPro" id="IPR003609">
    <property type="entry name" value="Pan_app"/>
</dbReference>
<keyword evidence="9" id="KW-0547">Nucleotide-binding</keyword>
<evidence type="ECO:0000313" key="22">
    <source>
        <dbReference type="Proteomes" id="UP001163823"/>
    </source>
</evidence>
<keyword evidence="3" id="KW-1003">Cell membrane</keyword>
<dbReference type="FunFam" id="1.10.510.10:FF:000060">
    <property type="entry name" value="G-type lectin S-receptor-like serine/threonine-protein kinase"/>
    <property type="match status" value="1"/>
</dbReference>
<evidence type="ECO:0000256" key="1">
    <source>
        <dbReference type="ARBA" id="ARBA00004251"/>
    </source>
</evidence>
<gene>
    <name evidence="21" type="ORF">O6P43_027778</name>
</gene>
<evidence type="ECO:0000256" key="3">
    <source>
        <dbReference type="ARBA" id="ARBA00022475"/>
    </source>
</evidence>
<dbReference type="PROSITE" id="PS00108">
    <property type="entry name" value="PROTEIN_KINASE_ST"/>
    <property type="match status" value="1"/>
</dbReference>
<keyword evidence="14" id="KW-1015">Disulfide bond</keyword>
<comment type="catalytic activity">
    <reaction evidence="18">
        <text>L-seryl-[protein] + ATP = O-phospho-L-seryl-[protein] + ADP + H(+)</text>
        <dbReference type="Rhea" id="RHEA:17989"/>
        <dbReference type="Rhea" id="RHEA-COMP:9863"/>
        <dbReference type="Rhea" id="RHEA-COMP:11604"/>
        <dbReference type="ChEBI" id="CHEBI:15378"/>
        <dbReference type="ChEBI" id="CHEBI:29999"/>
        <dbReference type="ChEBI" id="CHEBI:30616"/>
        <dbReference type="ChEBI" id="CHEBI:83421"/>
        <dbReference type="ChEBI" id="CHEBI:456216"/>
        <dbReference type="EC" id="2.7.11.1"/>
    </reaction>
</comment>
<dbReference type="GO" id="GO:0005886">
    <property type="term" value="C:plasma membrane"/>
    <property type="evidence" value="ECO:0007669"/>
    <property type="project" value="UniProtKB-SubCell"/>
</dbReference>
<dbReference type="PANTHER" id="PTHR27002:SF926">
    <property type="entry name" value="OS07G0535800 PROTEIN"/>
    <property type="match status" value="1"/>
</dbReference>
<keyword evidence="7" id="KW-0732">Signal</keyword>
<dbReference type="KEGG" id="qsa:O6P43_027778"/>
<evidence type="ECO:0000256" key="12">
    <source>
        <dbReference type="ARBA" id="ARBA00022989"/>
    </source>
</evidence>
<evidence type="ECO:0000256" key="13">
    <source>
        <dbReference type="ARBA" id="ARBA00023136"/>
    </source>
</evidence>
<dbReference type="AlphaFoldDB" id="A0AAD7L5Q9"/>
<evidence type="ECO:0000313" key="21">
    <source>
        <dbReference type="EMBL" id="KAJ7951782.1"/>
    </source>
</evidence>
<dbReference type="Gene3D" id="3.30.200.20">
    <property type="entry name" value="Phosphorylase Kinase, domain 1"/>
    <property type="match status" value="1"/>
</dbReference>
<evidence type="ECO:0000256" key="16">
    <source>
        <dbReference type="ARBA" id="ARBA00023180"/>
    </source>
</evidence>
<keyword evidence="11" id="KW-0067">ATP-binding</keyword>
<name>A0AAD7L5Q9_QUISA</name>
<evidence type="ECO:0000256" key="17">
    <source>
        <dbReference type="ARBA" id="ARBA00047899"/>
    </source>
</evidence>
<dbReference type="Proteomes" id="UP001163823">
    <property type="component" value="Chromosome 11"/>
</dbReference>
<evidence type="ECO:0000256" key="10">
    <source>
        <dbReference type="ARBA" id="ARBA00022777"/>
    </source>
</evidence>
<dbReference type="InterPro" id="IPR008271">
    <property type="entry name" value="Ser/Thr_kinase_AS"/>
</dbReference>
<evidence type="ECO:0000256" key="7">
    <source>
        <dbReference type="ARBA" id="ARBA00022729"/>
    </source>
</evidence>
<sequence>MSADGFELYDESAQSLISNCCDVICRNNCSCVAFAPTNYVNNTGCQIWSTGTRFVKGSASNAQRIYIFKTKASRWWIWLLVALGAAAITVSLICYILCRKCKAEVDRRMKQRKLIREIGGNALPSSVCDKSRKHGNDGNTGHEMHIFSFETIVAATDNFSTMNKLGQGGFGPVYKGKLHDGQEIAIKRLSKSSGQGLVEFKNEAQLIAKLQHNNLVRLLGFCIDREERILIYEYLPSKSLDFYLFDSSKRNLLDWIKRYSIIVGIAQGLVYLHKYSRLRVVHRDLKASNILLDKEMNPKILDFGMAKIFGLKVSEKITNRVVGTYGYMSPEYAMNRIMSIKIDVFSFGILLLEIVSGKKNNSHYDYDTQLNLIGHAWHLWNEGRAMELMDPTLNESCKANEVLRCVHVGLLCVQDQAIDRPSTLDVVAMLSNENIQAAKPKQPAFFINSRVEEIEPPLNDRENCSKNELTISLMQAR</sequence>
<dbReference type="SMART" id="SM00220">
    <property type="entry name" value="S_TKc"/>
    <property type="match status" value="1"/>
</dbReference>
<keyword evidence="16" id="KW-0325">Glycoprotein</keyword>
<evidence type="ECO:0000256" key="2">
    <source>
        <dbReference type="ARBA" id="ARBA00012513"/>
    </source>
</evidence>
<accession>A0AAD7L5Q9</accession>
<dbReference type="SUPFAM" id="SSF56112">
    <property type="entry name" value="Protein kinase-like (PK-like)"/>
    <property type="match status" value="1"/>
</dbReference>
<dbReference type="GO" id="GO:0030246">
    <property type="term" value="F:carbohydrate binding"/>
    <property type="evidence" value="ECO:0007669"/>
    <property type="project" value="UniProtKB-KW"/>
</dbReference>
<evidence type="ECO:0000256" key="6">
    <source>
        <dbReference type="ARBA" id="ARBA00022692"/>
    </source>
</evidence>
<dbReference type="PANTHER" id="PTHR27002">
    <property type="entry name" value="RECEPTOR-LIKE SERINE/THREONINE-PROTEIN KINASE SD1-8"/>
    <property type="match status" value="1"/>
</dbReference>
<keyword evidence="12 19" id="KW-1133">Transmembrane helix</keyword>
<evidence type="ECO:0000256" key="15">
    <source>
        <dbReference type="ARBA" id="ARBA00023170"/>
    </source>
</evidence>